<feature type="compositionally biased region" description="Basic and acidic residues" evidence="4">
    <location>
        <begin position="111"/>
        <end position="123"/>
    </location>
</feature>
<dbReference type="PANTHER" id="PTHR35333:SF3">
    <property type="entry name" value="BETA-LACTAMASE-TYPE TRANSPEPTIDASE FOLD CONTAINING PROTEIN"/>
    <property type="match status" value="1"/>
</dbReference>
<comment type="similarity">
    <text evidence="2">Belongs to the class-A beta-lactamase family.</text>
</comment>
<keyword evidence="7" id="KW-1185">Reference proteome</keyword>
<feature type="domain" description="Beta-lactamase class A catalytic" evidence="5">
    <location>
        <begin position="151"/>
        <end position="409"/>
    </location>
</feature>
<dbReference type="SUPFAM" id="SSF56601">
    <property type="entry name" value="beta-lactamase/transpeptidase-like"/>
    <property type="match status" value="1"/>
</dbReference>
<evidence type="ECO:0000256" key="4">
    <source>
        <dbReference type="SAM" id="MobiDB-lite"/>
    </source>
</evidence>
<organism evidence="6 7">
    <name type="scientific">Phenylobacterium parvum</name>
    <dbReference type="NCBI Taxonomy" id="2201350"/>
    <lineage>
        <taxon>Bacteria</taxon>
        <taxon>Pseudomonadati</taxon>
        <taxon>Pseudomonadota</taxon>
        <taxon>Alphaproteobacteria</taxon>
        <taxon>Caulobacterales</taxon>
        <taxon>Caulobacteraceae</taxon>
        <taxon>Phenylobacterium</taxon>
    </lineage>
</organism>
<dbReference type="EC" id="3.5.2.6" evidence="3"/>
<reference evidence="7" key="1">
    <citation type="submission" date="2018-05" db="EMBL/GenBank/DDBJ databases">
        <title>Genome sequencing of Phenylobacterium sp. HYN0004.</title>
        <authorList>
            <person name="Yi H."/>
            <person name="Baek C."/>
        </authorList>
    </citation>
    <scope>NUCLEOTIDE SEQUENCE [LARGE SCALE GENOMIC DNA]</scope>
    <source>
        <strain evidence="7">HYN0004</strain>
    </source>
</reference>
<evidence type="ECO:0000313" key="6">
    <source>
        <dbReference type="EMBL" id="AWM76461.1"/>
    </source>
</evidence>
<dbReference type="Pfam" id="PF13354">
    <property type="entry name" value="Beta-lactamase2"/>
    <property type="match status" value="1"/>
</dbReference>
<dbReference type="InterPro" id="IPR045155">
    <property type="entry name" value="Beta-lactam_cat"/>
</dbReference>
<dbReference type="KEGG" id="phb:HYN04_00990"/>
<evidence type="ECO:0000256" key="3">
    <source>
        <dbReference type="ARBA" id="ARBA00012865"/>
    </source>
</evidence>
<dbReference type="PANTHER" id="PTHR35333">
    <property type="entry name" value="BETA-LACTAMASE"/>
    <property type="match status" value="1"/>
</dbReference>
<evidence type="ECO:0000256" key="2">
    <source>
        <dbReference type="ARBA" id="ARBA00009009"/>
    </source>
</evidence>
<gene>
    <name evidence="6" type="ORF">HYN04_00990</name>
</gene>
<dbReference type="EMBL" id="CP029479">
    <property type="protein sequence ID" value="AWM76461.1"/>
    <property type="molecule type" value="Genomic_DNA"/>
</dbReference>
<dbReference type="Proteomes" id="UP000247763">
    <property type="component" value="Chromosome"/>
</dbReference>
<dbReference type="InterPro" id="IPR000871">
    <property type="entry name" value="Beta-lactam_class-A"/>
</dbReference>
<dbReference type="PRINTS" id="PR00118">
    <property type="entry name" value="BLACTAMASEA"/>
</dbReference>
<dbReference type="AlphaFoldDB" id="A0A2Z3HSX1"/>
<evidence type="ECO:0000256" key="1">
    <source>
        <dbReference type="ARBA" id="ARBA00001526"/>
    </source>
</evidence>
<dbReference type="OrthoDB" id="9784149at2"/>
<comment type="catalytic activity">
    <reaction evidence="1">
        <text>a beta-lactam + H2O = a substituted beta-amino acid</text>
        <dbReference type="Rhea" id="RHEA:20401"/>
        <dbReference type="ChEBI" id="CHEBI:15377"/>
        <dbReference type="ChEBI" id="CHEBI:35627"/>
        <dbReference type="ChEBI" id="CHEBI:140347"/>
        <dbReference type="EC" id="3.5.2.6"/>
    </reaction>
</comment>
<dbReference type="GO" id="GO:0008800">
    <property type="term" value="F:beta-lactamase activity"/>
    <property type="evidence" value="ECO:0007669"/>
    <property type="project" value="UniProtKB-EC"/>
</dbReference>
<dbReference type="InterPro" id="IPR012338">
    <property type="entry name" value="Beta-lactam/transpept-like"/>
</dbReference>
<evidence type="ECO:0000313" key="7">
    <source>
        <dbReference type="Proteomes" id="UP000247763"/>
    </source>
</evidence>
<name>A0A2Z3HSX1_9CAUL</name>
<protein>
    <recommendedName>
        <fullName evidence="3">beta-lactamase</fullName>
        <ecNumber evidence="3">3.5.2.6</ecNumber>
    </recommendedName>
</protein>
<dbReference type="Gene3D" id="3.40.710.10">
    <property type="entry name" value="DD-peptidase/beta-lactamase superfamily"/>
    <property type="match status" value="1"/>
</dbReference>
<feature type="region of interest" description="Disordered" evidence="4">
    <location>
        <begin position="105"/>
        <end position="128"/>
    </location>
</feature>
<evidence type="ECO:0000259" key="5">
    <source>
        <dbReference type="Pfam" id="PF13354"/>
    </source>
</evidence>
<keyword evidence="6" id="KW-0378">Hydrolase</keyword>
<accession>A0A2Z3HSX1</accession>
<sequence>MPSPWLRMTPPPPPPPPGLGWRMLGPLMTVADAAWLAPSLIVHSVRVLPDRLRRLPETALDVGVSALLLGFRRPVATLSAVLAVTMGPIAAAGAAPLFRTLEPSANAPSREAARSPTRRDADLAARPAPPAPAGFAERLAALDPGFPRPVGIAVMDVGSGWLASWQGDQPFPQQSVSKLWVALTIMDQVDARRLDLDQPVILTDADRSVFNQPVTHLIENGAYETTVRDLLQRALIQSDNAANDKLMALAGGPAAVQAFLASRGMSGIRLAEDERRLQSRIAGLAWSAELSTYGAFEAARARLEPEARAASMQAYVEQPFDGATPAGIVRALAALHRGELLSRTSTDFILQTLGRVTTGPMRLRGGLPPGWRAAHKTGTGQDFRGETFGLNDVGLVTAPDGRTYAVAVLAPQAPKGSPNRLRVFQSVSAALVEQWGGQPLPLPTTPQSDRAD</sequence>
<dbReference type="GO" id="GO:0030655">
    <property type="term" value="P:beta-lactam antibiotic catabolic process"/>
    <property type="evidence" value="ECO:0007669"/>
    <property type="project" value="InterPro"/>
</dbReference>
<proteinExistence type="inferred from homology"/>
<dbReference type="GO" id="GO:0046677">
    <property type="term" value="P:response to antibiotic"/>
    <property type="evidence" value="ECO:0007669"/>
    <property type="project" value="InterPro"/>
</dbReference>